<dbReference type="Proteomes" id="UP000315164">
    <property type="component" value="Unassembled WGS sequence"/>
</dbReference>
<sequence>MMVNAEQAIELVYDLLLSRQWLVTKAEKLPLDPLSEKEAVMFLYTLDQQTEASWLQLTPEQRATANGLIMDFIAKCLTSTKQWLVSDNIVPELQAIEIIKHEIFLSHNSLVMPN</sequence>
<dbReference type="KEGG" id="mhay:VK67_10830"/>
<organism evidence="3 5">
    <name type="scientific">Mannheimia haemolytica</name>
    <name type="common">Pasteurella haemolytica</name>
    <dbReference type="NCBI Taxonomy" id="75985"/>
    <lineage>
        <taxon>Bacteria</taxon>
        <taxon>Pseudomonadati</taxon>
        <taxon>Pseudomonadota</taxon>
        <taxon>Gammaproteobacteria</taxon>
        <taxon>Pasteurellales</taxon>
        <taxon>Pasteurellaceae</taxon>
        <taxon>Mannheimia</taxon>
    </lineage>
</organism>
<dbReference type="EMBL" id="UGPL01000006">
    <property type="protein sequence ID" value="STY67252.1"/>
    <property type="molecule type" value="Genomic_DNA"/>
</dbReference>
<dbReference type="Proteomes" id="UP000318394">
    <property type="component" value="Unassembled WGS sequence"/>
</dbReference>
<proteinExistence type="predicted"/>
<evidence type="ECO:0000313" key="1">
    <source>
        <dbReference type="EMBL" id="STY67252.1"/>
    </source>
</evidence>
<accession>A0A249A1W9</accession>
<reference evidence="1 4" key="1">
    <citation type="submission" date="2018-06" db="EMBL/GenBank/DDBJ databases">
        <authorList>
            <consortium name="Pathogen Informatics"/>
            <person name="Doyle S."/>
        </authorList>
    </citation>
    <scope>NUCLEOTIDE SEQUENCE [LARGE SCALE GENOMIC DNA]</scope>
    <source>
        <strain evidence="1 4">NCTC9380</strain>
    </source>
</reference>
<evidence type="ECO:0000313" key="5">
    <source>
        <dbReference type="Proteomes" id="UP000315164"/>
    </source>
</evidence>
<reference evidence="5 6" key="2">
    <citation type="journal article" date="2019" name="Vet. Microbiol.">
        <title>Genetic characterization of susceptible and multi-drug resistant Mannheimia haemolytica isolated from high-risk stocker calves prior to and after antimicrobial metaphylaxis.</title>
        <authorList>
            <person name="Snyder E.R."/>
            <person name="Alvarez-Narvaez S."/>
            <person name="Credille B.C."/>
        </authorList>
    </citation>
    <scope>NUCLEOTIDE SEQUENCE [LARGE SCALE GENOMIC DNA]</scope>
    <source>
        <strain evidence="3 5">UGA-R5-128-1</strain>
        <strain evidence="2 6">UGA-R7-163-1</strain>
    </source>
</reference>
<dbReference type="OrthoDB" id="9906558at2"/>
<dbReference type="RefSeq" id="WP_006249656.1">
    <property type="nucleotide sequence ID" value="NZ_CP011098.1"/>
</dbReference>
<evidence type="ECO:0000313" key="6">
    <source>
        <dbReference type="Proteomes" id="UP000318394"/>
    </source>
</evidence>
<name>A0A249A1W9_MANHA</name>
<evidence type="ECO:0000313" key="4">
    <source>
        <dbReference type="Proteomes" id="UP000254031"/>
    </source>
</evidence>
<protein>
    <submittedName>
        <fullName evidence="3">Uncharacterized protein</fullName>
    </submittedName>
</protein>
<dbReference type="KEGG" id="mhaq:WC39_10825"/>
<keyword evidence="6" id="KW-1185">Reference proteome</keyword>
<dbReference type="GeneID" id="67369870"/>
<dbReference type="EMBL" id="VAJI01000013">
    <property type="protein sequence ID" value="TRB37371.1"/>
    <property type="molecule type" value="Genomic_DNA"/>
</dbReference>
<dbReference type="Proteomes" id="UP000254031">
    <property type="component" value="Unassembled WGS sequence"/>
</dbReference>
<evidence type="ECO:0000313" key="3">
    <source>
        <dbReference type="EMBL" id="TRB74750.1"/>
    </source>
</evidence>
<gene>
    <name evidence="3" type="ORF">FEA53_06500</name>
    <name evidence="2" type="ORF">FEB89_07645</name>
    <name evidence="1" type="ORF">NCTC9380_02604</name>
</gene>
<dbReference type="EMBL" id="VAJB01000010">
    <property type="protein sequence ID" value="TRB74750.1"/>
    <property type="molecule type" value="Genomic_DNA"/>
</dbReference>
<dbReference type="AlphaFoldDB" id="A0A249A1W9"/>
<evidence type="ECO:0000313" key="2">
    <source>
        <dbReference type="EMBL" id="TRB37371.1"/>
    </source>
</evidence>